<dbReference type="Gene3D" id="3.30.420.10">
    <property type="entry name" value="Ribonuclease H-like superfamily/Ribonuclease H"/>
    <property type="match status" value="1"/>
</dbReference>
<reference evidence="3 4" key="1">
    <citation type="submission" date="2020-05" db="EMBL/GenBank/DDBJ databases">
        <title>Genome Sequencing of Type Strains.</title>
        <authorList>
            <person name="Lemaire J.F."/>
            <person name="Inderbitzin P."/>
            <person name="Gregorio O.A."/>
            <person name="Collins S.B."/>
            <person name="Wespe N."/>
            <person name="Knight-Connoni V."/>
        </authorList>
    </citation>
    <scope>NUCLEOTIDE SEQUENCE [LARGE SCALE GENOMIC DNA]</scope>
    <source>
        <strain evidence="3 4">LMG 21957</strain>
    </source>
</reference>
<name>A0A7Y6BUM1_9BACL</name>
<dbReference type="GO" id="GO:0003676">
    <property type="term" value="F:nucleic acid binding"/>
    <property type="evidence" value="ECO:0007669"/>
    <property type="project" value="InterPro"/>
</dbReference>
<accession>A0A7Y6BUM1</accession>
<feature type="region of interest" description="Disordered" evidence="1">
    <location>
        <begin position="688"/>
        <end position="711"/>
    </location>
</feature>
<gene>
    <name evidence="3" type="ORF">HP552_07560</name>
</gene>
<dbReference type="GO" id="GO:0015074">
    <property type="term" value="P:DNA integration"/>
    <property type="evidence" value="ECO:0007669"/>
    <property type="project" value="InterPro"/>
</dbReference>
<keyword evidence="4" id="KW-1185">Reference proteome</keyword>
<dbReference type="PROSITE" id="PS50994">
    <property type="entry name" value="INTEGRASE"/>
    <property type="match status" value="1"/>
</dbReference>
<evidence type="ECO:0000259" key="2">
    <source>
        <dbReference type="PROSITE" id="PS50994"/>
    </source>
</evidence>
<dbReference type="Pfam" id="PF09299">
    <property type="entry name" value="Mu-transpos_C"/>
    <property type="match status" value="1"/>
</dbReference>
<dbReference type="EMBL" id="JABMCB010000165">
    <property type="protein sequence ID" value="NUU75096.1"/>
    <property type="molecule type" value="Genomic_DNA"/>
</dbReference>
<dbReference type="SUPFAM" id="SSF53098">
    <property type="entry name" value="Ribonuclease H-like"/>
    <property type="match status" value="1"/>
</dbReference>
<dbReference type="InterPro" id="IPR012337">
    <property type="entry name" value="RNaseH-like_sf"/>
</dbReference>
<dbReference type="AlphaFoldDB" id="A0A7Y6BUM1"/>
<evidence type="ECO:0000256" key="1">
    <source>
        <dbReference type="SAM" id="MobiDB-lite"/>
    </source>
</evidence>
<dbReference type="Proteomes" id="UP000526125">
    <property type="component" value="Unassembled WGS sequence"/>
</dbReference>
<comment type="caution">
    <text evidence="3">The sequence shown here is derived from an EMBL/GenBank/DDBJ whole genome shotgun (WGS) entry which is preliminary data.</text>
</comment>
<dbReference type="InterPro" id="IPR001584">
    <property type="entry name" value="Integrase_cat-core"/>
</dbReference>
<feature type="domain" description="Integrase catalytic" evidence="2">
    <location>
        <begin position="277"/>
        <end position="499"/>
    </location>
</feature>
<organism evidence="3 4">
    <name type="scientific">Paenibacillus xylanilyticus</name>
    <dbReference type="NCBI Taxonomy" id="248903"/>
    <lineage>
        <taxon>Bacteria</taxon>
        <taxon>Bacillati</taxon>
        <taxon>Bacillota</taxon>
        <taxon>Bacilli</taxon>
        <taxon>Bacillales</taxon>
        <taxon>Paenibacillaceae</taxon>
        <taxon>Paenibacillus</taxon>
    </lineage>
</organism>
<dbReference type="InterPro" id="IPR036397">
    <property type="entry name" value="RNaseH_sf"/>
</dbReference>
<protein>
    <submittedName>
        <fullName evidence="3">DDE-type integrase/transposase/recombinase</fullName>
    </submittedName>
</protein>
<dbReference type="InterPro" id="IPR015378">
    <property type="entry name" value="Transposase-like_Mu_C"/>
</dbReference>
<evidence type="ECO:0000313" key="4">
    <source>
        <dbReference type="Proteomes" id="UP000526125"/>
    </source>
</evidence>
<proteinExistence type="predicted"/>
<evidence type="ECO:0000313" key="3">
    <source>
        <dbReference type="EMBL" id="NUU75096.1"/>
    </source>
</evidence>
<sequence>MKFMENMLFKYGDGKVIRILHINRVSSIIYVIDMASNRWAYPLKMDELRRFQEQSEIILLEEDIYCRIFIEEDLSDAEKRKREHAWGIVKYILNNVETEEHLYLSKYREPAIKEAMQMFKLSYNGVKNLLIRYWHGAQTKDSLLPSYHRCGAKRRERISGNHKRGRPRSGERGIGINVDDKMKKVFKQALNRYYYSERNNSLKITYELMLRDSFVKDEVEQNGIKLPVLIDKSHLPTYQQFLYWYKKLNNPKKEISKRKGTRAYQQNFRTIIGDSTQDAGGACGSLLQIDSTLFDIYLTSSVSRDLIVGRPIVFLCVDVYSRLIMGINISFESLNSYSGAMVALANSMSSKKEFASKYGITIEDKDWPFCVPLRVMADRGELVGKQIENAIQGLGITIQNSPPYHADYKGIIEVAFAVMNSRVKPFAEGVVINGKGFKERGESDHRLRASLSIEDFTKIIIKCVLFHNKNHVLNDYVLDELMIEEGIEKIPIQIWNHGLKHKKGQLRVLSEEMIKTHLYPIDRALVSARGVSYKKMLYASEYALKNQWFEKARINGSWRVNICFDPRDLTNIYVIGEGDEGLIKLTLLDHLLKYENKGIEEIEQMIKHEQTMDERSKERELQEKVHLFAEIEHIVEEAKRKTASERDFGKSKSQRLAGIKENQRQERLFQRAKEFHETSIVETIDVHAEESDNETEDLRMFFNNDDGDYDE</sequence>